<dbReference type="Pfam" id="PF13646">
    <property type="entry name" value="HEAT_2"/>
    <property type="match status" value="2"/>
</dbReference>
<evidence type="ECO:0008006" key="2">
    <source>
        <dbReference type="Google" id="ProtNLM"/>
    </source>
</evidence>
<dbReference type="SMART" id="SM00567">
    <property type="entry name" value="EZ_HEAT"/>
    <property type="match status" value="3"/>
</dbReference>
<evidence type="ECO:0000313" key="1">
    <source>
        <dbReference type="EMBL" id="SVD39263.1"/>
    </source>
</evidence>
<dbReference type="Gene3D" id="1.25.10.10">
    <property type="entry name" value="Leucine-rich Repeat Variant"/>
    <property type="match status" value="2"/>
</dbReference>
<dbReference type="GO" id="GO:0016491">
    <property type="term" value="F:oxidoreductase activity"/>
    <property type="evidence" value="ECO:0007669"/>
    <property type="project" value="TreeGrafter"/>
</dbReference>
<dbReference type="InterPro" id="IPR016024">
    <property type="entry name" value="ARM-type_fold"/>
</dbReference>
<dbReference type="InterPro" id="IPR011989">
    <property type="entry name" value="ARM-like"/>
</dbReference>
<proteinExistence type="predicted"/>
<protein>
    <recommendedName>
        <fullName evidence="2">HEAT repeat domain-containing protein</fullName>
    </recommendedName>
</protein>
<reference evidence="1" key="1">
    <citation type="submission" date="2018-05" db="EMBL/GenBank/DDBJ databases">
        <authorList>
            <person name="Lanie J.A."/>
            <person name="Ng W.-L."/>
            <person name="Kazmierczak K.M."/>
            <person name="Andrzejewski T.M."/>
            <person name="Davidsen T.M."/>
            <person name="Wayne K.J."/>
            <person name="Tettelin H."/>
            <person name="Glass J.I."/>
            <person name="Rusch D."/>
            <person name="Podicherti R."/>
            <person name="Tsui H.-C.T."/>
            <person name="Winkler M.E."/>
        </authorList>
    </citation>
    <scope>NUCLEOTIDE SEQUENCE</scope>
</reference>
<dbReference type="AlphaFoldDB" id="A0A382UYD4"/>
<gene>
    <name evidence="1" type="ORF">METZ01_LOCUS392117</name>
</gene>
<organism evidence="1">
    <name type="scientific">marine metagenome</name>
    <dbReference type="NCBI Taxonomy" id="408172"/>
    <lineage>
        <taxon>unclassified sequences</taxon>
        <taxon>metagenomes</taxon>
        <taxon>ecological metagenomes</taxon>
    </lineage>
</organism>
<feature type="non-terminal residue" evidence="1">
    <location>
        <position position="246"/>
    </location>
</feature>
<dbReference type="InterPro" id="IPR004155">
    <property type="entry name" value="PBS_lyase_HEAT"/>
</dbReference>
<dbReference type="PANTHER" id="PTHR12697:SF5">
    <property type="entry name" value="DEOXYHYPUSINE HYDROXYLASE"/>
    <property type="match status" value="1"/>
</dbReference>
<name>A0A382UYD4_9ZZZZ</name>
<dbReference type="EMBL" id="UINC01147754">
    <property type="protein sequence ID" value="SVD39263.1"/>
    <property type="molecule type" value="Genomic_DNA"/>
</dbReference>
<accession>A0A382UYD4</accession>
<dbReference type="SUPFAM" id="SSF48371">
    <property type="entry name" value="ARM repeat"/>
    <property type="match status" value="1"/>
</dbReference>
<dbReference type="PANTHER" id="PTHR12697">
    <property type="entry name" value="PBS LYASE HEAT-LIKE PROTEIN"/>
    <property type="match status" value="1"/>
</dbReference>
<sequence>MVPKTCAYRLPDGSQCTEDFFGFGGEAEYCWKHQAYQNMTDEEKEKRKQIDDSIHALRNPDADIRLRAIWGDGGWEAHFTGGLGMFNDDSSAIDALASALDDDNTEVRREAVWALPSPDLRTEMHFVTALGDVDESVRRIAAKQLMLDENPFAPSGDTRVFEALISALDDESPDVREKAIISLGNRAHSQSSQALVNALKNDDFEVRWKAAYGLGTMNIRGVMKGSKEAVEPLIAALGDEKSFVRE</sequence>